<evidence type="ECO:0000256" key="9">
    <source>
        <dbReference type="ARBA" id="ARBA00022777"/>
    </source>
</evidence>
<dbReference type="Pfam" id="PF02743">
    <property type="entry name" value="dCache_1"/>
    <property type="match status" value="1"/>
</dbReference>
<dbReference type="PANTHER" id="PTHR43065:SF10">
    <property type="entry name" value="PEROXIDE STRESS-ACTIVATED HISTIDINE KINASE MAK3"/>
    <property type="match status" value="1"/>
</dbReference>
<evidence type="ECO:0000256" key="12">
    <source>
        <dbReference type="ARBA" id="ARBA00022989"/>
    </source>
</evidence>
<dbReference type="GO" id="GO:0005524">
    <property type="term" value="F:ATP binding"/>
    <property type="evidence" value="ECO:0007669"/>
    <property type="project" value="UniProtKB-KW"/>
</dbReference>
<dbReference type="GO" id="GO:0000155">
    <property type="term" value="F:phosphorelay sensor kinase activity"/>
    <property type="evidence" value="ECO:0007669"/>
    <property type="project" value="InterPro"/>
</dbReference>
<keyword evidence="10" id="KW-0067">ATP-binding</keyword>
<dbReference type="Gene3D" id="3.30.565.10">
    <property type="entry name" value="Histidine kinase-like ATPase, C-terminal domain"/>
    <property type="match status" value="1"/>
</dbReference>
<proteinExistence type="predicted"/>
<dbReference type="SUPFAM" id="SSF47384">
    <property type="entry name" value="Homodimeric domain of signal transducing histidine kinase"/>
    <property type="match status" value="1"/>
</dbReference>
<dbReference type="PROSITE" id="PS50109">
    <property type="entry name" value="HIS_KIN"/>
    <property type="match status" value="1"/>
</dbReference>
<evidence type="ECO:0000256" key="2">
    <source>
        <dbReference type="ARBA" id="ARBA00004651"/>
    </source>
</evidence>
<comment type="caution">
    <text evidence="15">The sequence shown here is derived from an EMBL/GenBank/DDBJ whole genome shotgun (WGS) entry which is preliminary data.</text>
</comment>
<dbReference type="PRINTS" id="PR00344">
    <property type="entry name" value="BCTRLSENSOR"/>
</dbReference>
<keyword evidence="13" id="KW-0902">Two-component regulatory system</keyword>
<dbReference type="SMART" id="SM00388">
    <property type="entry name" value="HisKA"/>
    <property type="match status" value="1"/>
</dbReference>
<keyword evidence="14" id="KW-0472">Membrane</keyword>
<evidence type="ECO:0000256" key="7">
    <source>
        <dbReference type="ARBA" id="ARBA00022692"/>
    </source>
</evidence>
<dbReference type="OrthoDB" id="9815750at2"/>
<name>A0A380XJG8_CYTFI</name>
<evidence type="ECO:0000256" key="13">
    <source>
        <dbReference type="ARBA" id="ARBA00023012"/>
    </source>
</evidence>
<dbReference type="Pfam" id="PF00512">
    <property type="entry name" value="HisKA"/>
    <property type="match status" value="1"/>
</dbReference>
<keyword evidence="5" id="KW-0597">Phosphoprotein</keyword>
<evidence type="ECO:0000256" key="14">
    <source>
        <dbReference type="ARBA" id="ARBA00023136"/>
    </source>
</evidence>
<dbReference type="Gene3D" id="3.30.450.20">
    <property type="entry name" value="PAS domain"/>
    <property type="match status" value="2"/>
</dbReference>
<dbReference type="GeneID" id="67523404"/>
<evidence type="ECO:0000256" key="1">
    <source>
        <dbReference type="ARBA" id="ARBA00000085"/>
    </source>
</evidence>
<gene>
    <name evidence="15" type="ORF">KIS1582_3652</name>
</gene>
<evidence type="ECO:0000256" key="5">
    <source>
        <dbReference type="ARBA" id="ARBA00022553"/>
    </source>
</evidence>
<keyword evidence="8" id="KW-0547">Nucleotide-binding</keyword>
<dbReference type="CDD" id="cd00075">
    <property type="entry name" value="HATPase"/>
    <property type="match status" value="1"/>
</dbReference>
<accession>A0A380XJG8</accession>
<dbReference type="EC" id="2.7.13.3" evidence="3"/>
<dbReference type="InterPro" id="IPR036097">
    <property type="entry name" value="HisK_dim/P_sf"/>
</dbReference>
<comment type="subcellular location">
    <subcellularLocation>
        <location evidence="2">Cell membrane</location>
        <topology evidence="2">Multi-pass membrane protein</topology>
    </subcellularLocation>
</comment>
<keyword evidence="7" id="KW-0812">Transmembrane</keyword>
<dbReference type="PANTHER" id="PTHR43065">
    <property type="entry name" value="SENSOR HISTIDINE KINASE"/>
    <property type="match status" value="1"/>
</dbReference>
<dbReference type="FunFam" id="1.10.287.130:FF:000040">
    <property type="entry name" value="PAS domain-containing sensor histidine kinase"/>
    <property type="match status" value="1"/>
</dbReference>
<dbReference type="GO" id="GO:0030435">
    <property type="term" value="P:sporulation resulting in formation of a cellular spore"/>
    <property type="evidence" value="ECO:0007669"/>
    <property type="project" value="UniProtKB-KW"/>
</dbReference>
<keyword evidence="12" id="KW-1133">Transmembrane helix</keyword>
<evidence type="ECO:0000256" key="4">
    <source>
        <dbReference type="ARBA" id="ARBA00022475"/>
    </source>
</evidence>
<dbReference type="EMBL" id="VDEM01000053">
    <property type="protein sequence ID" value="KAF0822563.1"/>
    <property type="molecule type" value="Genomic_DNA"/>
</dbReference>
<evidence type="ECO:0000256" key="3">
    <source>
        <dbReference type="ARBA" id="ARBA00012438"/>
    </source>
</evidence>
<dbReference type="InterPro" id="IPR003594">
    <property type="entry name" value="HATPase_dom"/>
</dbReference>
<dbReference type="SMART" id="SM00387">
    <property type="entry name" value="HATPase_c"/>
    <property type="match status" value="1"/>
</dbReference>
<protein>
    <recommendedName>
        <fullName evidence="3">histidine kinase</fullName>
        <ecNumber evidence="3">2.7.13.3</ecNumber>
    </recommendedName>
</protein>
<dbReference type="InterPro" id="IPR036890">
    <property type="entry name" value="HATPase_C_sf"/>
</dbReference>
<sequence>MNNRNRNFLLYLFAVIIPTLAGSIFLFMDSVKQNDMERLEEAKWIGSIHQRSWDQFISETVTTLEMLSLTAGSADTASEKLEPLLQKANQMDPRYGGIYLLDPSGMVLTGSNQFLANSDLSDKKYLKEVFLTKDIVISNTPETLTNGQTVVGIGKPVLNDDGNVISIIVAHMRVDYVQNIMRLLTPDARLSILNSKRKTIMDINMNGDSSFSSQNSITIPIDRLPWSVKVEFPPRDMLKIIEDAFRSILVFTIIIHILFLFIKYLRLKKQTEKEKKENELQKLELVGTLAASTAHEIRNPLTGIKGLIQLLSEKYTNTHDQYYFSVINDEISRINEIVSEFLILGKPTAQKMEAMDLRSIIKELEPLILSEANLHNVTFESVFSDEPVMVDCTKDQMKQVILNLTKNAFESMEGGGKLTIKLNKMQSKCQLKIADTGSGIPENEIEKIFHPFYTSKEMGTGLGLVVCRRIVHSFGGEIFITSEETKGTHVDIFLPVKNA</sequence>
<keyword evidence="11" id="KW-0749">Sporulation</keyword>
<evidence type="ECO:0000313" key="15">
    <source>
        <dbReference type="EMBL" id="KAF0822563.1"/>
    </source>
</evidence>
<dbReference type="Pfam" id="PF02518">
    <property type="entry name" value="HATPase_c"/>
    <property type="match status" value="1"/>
</dbReference>
<evidence type="ECO:0000313" key="16">
    <source>
        <dbReference type="Proteomes" id="UP000465778"/>
    </source>
</evidence>
<evidence type="ECO:0000256" key="10">
    <source>
        <dbReference type="ARBA" id="ARBA00022840"/>
    </source>
</evidence>
<dbReference type="GO" id="GO:0005886">
    <property type="term" value="C:plasma membrane"/>
    <property type="evidence" value="ECO:0007669"/>
    <property type="project" value="UniProtKB-SubCell"/>
</dbReference>
<dbReference type="AlphaFoldDB" id="A0A380XJG8"/>
<keyword evidence="6 15" id="KW-0808">Transferase</keyword>
<dbReference type="Gene3D" id="1.10.287.130">
    <property type="match status" value="1"/>
</dbReference>
<dbReference type="InterPro" id="IPR033479">
    <property type="entry name" value="dCache_1"/>
</dbReference>
<dbReference type="InterPro" id="IPR029151">
    <property type="entry name" value="Sensor-like_sf"/>
</dbReference>
<dbReference type="InterPro" id="IPR004358">
    <property type="entry name" value="Sig_transdc_His_kin-like_C"/>
</dbReference>
<evidence type="ECO:0000256" key="8">
    <source>
        <dbReference type="ARBA" id="ARBA00022741"/>
    </source>
</evidence>
<keyword evidence="9 15" id="KW-0418">Kinase</keyword>
<organism evidence="15 16">
    <name type="scientific">Cytobacillus firmus</name>
    <name type="common">Bacillus firmus</name>
    <dbReference type="NCBI Taxonomy" id="1399"/>
    <lineage>
        <taxon>Bacteria</taxon>
        <taxon>Bacillati</taxon>
        <taxon>Bacillota</taxon>
        <taxon>Bacilli</taxon>
        <taxon>Bacillales</taxon>
        <taxon>Bacillaceae</taxon>
        <taxon>Cytobacillus</taxon>
    </lineage>
</organism>
<dbReference type="CDD" id="cd00082">
    <property type="entry name" value="HisKA"/>
    <property type="match status" value="1"/>
</dbReference>
<dbReference type="Proteomes" id="UP000465778">
    <property type="component" value="Unassembled WGS sequence"/>
</dbReference>
<keyword evidence="4" id="KW-1003">Cell membrane</keyword>
<comment type="catalytic activity">
    <reaction evidence="1">
        <text>ATP + protein L-histidine = ADP + protein N-phospho-L-histidine.</text>
        <dbReference type="EC" id="2.7.13.3"/>
    </reaction>
</comment>
<dbReference type="RefSeq" id="WP_115596714.1">
    <property type="nucleotide sequence ID" value="NZ_JABVDD010000003.1"/>
</dbReference>
<reference evidence="15 16" key="1">
    <citation type="journal article" date="2020" name="G3 (Bethesda)">
        <title>Whole Genome Sequencing and Comparative Genomics of Two Nematicidal Bacillus Strains Reveals a Wide Range of Possible Virulence Factors.</title>
        <authorList>
            <person name="Susic N."/>
            <person name="Janezic S."/>
            <person name="Rupnik M."/>
            <person name="Geric Stare B."/>
        </authorList>
    </citation>
    <scope>NUCLEOTIDE SEQUENCE [LARGE SCALE GENOMIC DNA]</scope>
    <source>
        <strain evidence="15 16">I-1582</strain>
    </source>
</reference>
<evidence type="ECO:0000256" key="6">
    <source>
        <dbReference type="ARBA" id="ARBA00022679"/>
    </source>
</evidence>
<dbReference type="InterPro" id="IPR005467">
    <property type="entry name" value="His_kinase_dom"/>
</dbReference>
<dbReference type="InterPro" id="IPR003661">
    <property type="entry name" value="HisK_dim/P_dom"/>
</dbReference>
<dbReference type="SUPFAM" id="SSF103190">
    <property type="entry name" value="Sensory domain-like"/>
    <property type="match status" value="1"/>
</dbReference>
<evidence type="ECO:0000256" key="11">
    <source>
        <dbReference type="ARBA" id="ARBA00022969"/>
    </source>
</evidence>
<dbReference type="SUPFAM" id="SSF55874">
    <property type="entry name" value="ATPase domain of HSP90 chaperone/DNA topoisomerase II/histidine kinase"/>
    <property type="match status" value="1"/>
</dbReference>